<name>A0A0M0JN85_9EUKA</name>
<dbReference type="PRINTS" id="PR00363">
    <property type="entry name" value="CYTOCHROMEB5"/>
</dbReference>
<dbReference type="GO" id="GO:0008173">
    <property type="term" value="F:RNA methyltransferase activity"/>
    <property type="evidence" value="ECO:0007669"/>
    <property type="project" value="InterPro"/>
</dbReference>
<dbReference type="Pfam" id="PF01189">
    <property type="entry name" value="Methyltr_RsmB-F"/>
    <property type="match status" value="1"/>
</dbReference>
<dbReference type="SUPFAM" id="SSF55856">
    <property type="entry name" value="Cytochrome b5-like heme/steroid binding domain"/>
    <property type="match status" value="1"/>
</dbReference>
<feature type="domain" description="F-box" evidence="6">
    <location>
        <begin position="44"/>
        <end position="90"/>
    </location>
</feature>
<keyword evidence="3 5" id="KW-0949">S-adenosyl-L-methionine</keyword>
<proteinExistence type="inferred from homology"/>
<feature type="binding site" evidence="5">
    <location>
        <position position="259"/>
    </location>
    <ligand>
        <name>S-adenosyl-L-methionine</name>
        <dbReference type="ChEBI" id="CHEBI:59789"/>
    </ligand>
</feature>
<sequence>MMDAVSVAYAAAPQETSVEASTATIGAHAPPLATTIDTAISSEPSLLEALPDDLLQAILLACPTSTVLVLTATCRRLRVAGEYDGLWVSKVRCRYERILPLFAKGPWMPLPSPEDVPCLVRGESPKRFYFSFGPSWMKLAAQGAEVGMGPAPGYCVMVIDGRVYDLTAFVDEHPGEPYLLRAAAGTDASEAFDFIGHSNHARSVLRGYARPDLELLEEEPRLDDARRLLLGSASLRPTVTVTAADSDSGVHGYDRVLVDAECTHDGSIKHLAKFAQWGWETFERRFLDTERLTSLTTLQAALLAAGFRALKPGGTLVYSTCSFARAQNEAIVEAFVRAEPRAELVPIESLRGAPCRAGDVPHTLRFEPRISQTSGLFVAKLTKLAGVG</sequence>
<dbReference type="InterPro" id="IPR049560">
    <property type="entry name" value="MeTrfase_RsmB-F_NOP2_cat"/>
</dbReference>
<comment type="caution">
    <text evidence="9">The sequence shown here is derived from an EMBL/GenBank/DDBJ whole genome shotgun (WGS) entry which is preliminary data.</text>
</comment>
<dbReference type="Proteomes" id="UP000037460">
    <property type="component" value="Unassembled WGS sequence"/>
</dbReference>
<evidence type="ECO:0000259" key="8">
    <source>
        <dbReference type="PROSITE" id="PS51686"/>
    </source>
</evidence>
<dbReference type="InterPro" id="IPR001199">
    <property type="entry name" value="Cyt_B5-like_heme/steroid-bd"/>
</dbReference>
<evidence type="ECO:0000256" key="3">
    <source>
        <dbReference type="ARBA" id="ARBA00022691"/>
    </source>
</evidence>
<evidence type="ECO:0000256" key="5">
    <source>
        <dbReference type="PROSITE-ProRule" id="PRU01023"/>
    </source>
</evidence>
<dbReference type="PANTHER" id="PTHR22807">
    <property type="entry name" value="NOP2 YEAST -RELATED NOL1/NOP2/FMU SUN DOMAIN-CONTAINING"/>
    <property type="match status" value="1"/>
</dbReference>
<protein>
    <submittedName>
        <fullName evidence="9">S-adenosyl-l-methionine-dependent methyltransferase domain-containing protein</fullName>
    </submittedName>
</protein>
<keyword evidence="10" id="KW-1185">Reference proteome</keyword>
<evidence type="ECO:0000313" key="9">
    <source>
        <dbReference type="EMBL" id="KOO28034.1"/>
    </source>
</evidence>
<dbReference type="InterPro" id="IPR001678">
    <property type="entry name" value="MeTrfase_RsmB-F_NOP2_dom"/>
</dbReference>
<evidence type="ECO:0000259" key="6">
    <source>
        <dbReference type="PROSITE" id="PS50181"/>
    </source>
</evidence>
<dbReference type="InterPro" id="IPR036047">
    <property type="entry name" value="F-box-like_dom_sf"/>
</dbReference>
<comment type="similarity">
    <text evidence="5">Belongs to the class I-like SAM-binding methyltransferase superfamily. RsmB/NOP family.</text>
</comment>
<dbReference type="OrthoDB" id="427002at2759"/>
<dbReference type="PRINTS" id="PR02008">
    <property type="entry name" value="RCMTFAMILY"/>
</dbReference>
<dbReference type="Gene3D" id="3.40.50.150">
    <property type="entry name" value="Vaccinia Virus protein VP39"/>
    <property type="match status" value="1"/>
</dbReference>
<dbReference type="SMART" id="SM01117">
    <property type="entry name" value="Cyt-b5"/>
    <property type="match status" value="1"/>
</dbReference>
<evidence type="ECO:0000256" key="4">
    <source>
        <dbReference type="ARBA" id="ARBA00022884"/>
    </source>
</evidence>
<evidence type="ECO:0000256" key="2">
    <source>
        <dbReference type="ARBA" id="ARBA00022679"/>
    </source>
</evidence>
<evidence type="ECO:0000313" key="10">
    <source>
        <dbReference type="Proteomes" id="UP000037460"/>
    </source>
</evidence>
<dbReference type="PROSITE" id="PS50181">
    <property type="entry name" value="FBOX"/>
    <property type="match status" value="1"/>
</dbReference>
<keyword evidence="4 5" id="KW-0694">RNA-binding</keyword>
<feature type="active site" description="Nucleophile" evidence="5">
    <location>
        <position position="321"/>
    </location>
</feature>
<keyword evidence="1 5" id="KW-0489">Methyltransferase</keyword>
<dbReference type="GO" id="GO:0003723">
    <property type="term" value="F:RNA binding"/>
    <property type="evidence" value="ECO:0007669"/>
    <property type="project" value="UniProtKB-UniRule"/>
</dbReference>
<evidence type="ECO:0000259" key="7">
    <source>
        <dbReference type="PROSITE" id="PS50255"/>
    </source>
</evidence>
<dbReference type="SUPFAM" id="SSF53335">
    <property type="entry name" value="S-adenosyl-L-methionine-dependent methyltransferases"/>
    <property type="match status" value="1"/>
</dbReference>
<feature type="domain" description="SAM-dependent MTase RsmB/NOP-type" evidence="8">
    <location>
        <begin position="253"/>
        <end position="384"/>
    </location>
</feature>
<dbReference type="InterPro" id="IPR001810">
    <property type="entry name" value="F-box_dom"/>
</dbReference>
<keyword evidence="2 5" id="KW-0808">Transferase</keyword>
<reference evidence="10" key="1">
    <citation type="journal article" date="2015" name="PLoS Genet.">
        <title>Genome Sequence and Transcriptome Analyses of Chrysochromulina tobin: Metabolic Tools for Enhanced Algal Fitness in the Prominent Order Prymnesiales (Haptophyceae).</title>
        <authorList>
            <person name="Hovde B.T."/>
            <person name="Deodato C.R."/>
            <person name="Hunsperger H.M."/>
            <person name="Ryken S.A."/>
            <person name="Yost W."/>
            <person name="Jha R.K."/>
            <person name="Patterson J."/>
            <person name="Monnat R.J. Jr."/>
            <person name="Barlow S.B."/>
            <person name="Starkenburg S.R."/>
            <person name="Cattolico R.A."/>
        </authorList>
    </citation>
    <scope>NUCLEOTIDE SEQUENCE</scope>
    <source>
        <strain evidence="10">CCMP291</strain>
    </source>
</reference>
<dbReference type="AlphaFoldDB" id="A0A0M0JN85"/>
<gene>
    <name evidence="9" type="ORF">Ctob_012908</name>
</gene>
<dbReference type="PROSITE" id="PS51686">
    <property type="entry name" value="SAM_MT_RSMB_NOP"/>
    <property type="match status" value="1"/>
</dbReference>
<accession>A0A0M0JN85</accession>
<dbReference type="PROSITE" id="PS50255">
    <property type="entry name" value="CYTOCHROME_B5_2"/>
    <property type="match status" value="1"/>
</dbReference>
<comment type="caution">
    <text evidence="5">Lacks conserved residue(s) required for the propagation of feature annotation.</text>
</comment>
<dbReference type="PANTHER" id="PTHR22807:SF16">
    <property type="entry name" value="SAM-DEPENDENT MTASE RSMB_NOP-TYPE DOMAIN-CONTAINING PROTEIN"/>
    <property type="match status" value="1"/>
</dbReference>
<dbReference type="SUPFAM" id="SSF81383">
    <property type="entry name" value="F-box domain"/>
    <property type="match status" value="1"/>
</dbReference>
<dbReference type="Pfam" id="PF00173">
    <property type="entry name" value="Cyt-b5"/>
    <property type="match status" value="1"/>
</dbReference>
<dbReference type="InterPro" id="IPR029063">
    <property type="entry name" value="SAM-dependent_MTases_sf"/>
</dbReference>
<evidence type="ECO:0000256" key="1">
    <source>
        <dbReference type="ARBA" id="ARBA00022603"/>
    </source>
</evidence>
<dbReference type="Gene3D" id="3.10.120.10">
    <property type="entry name" value="Cytochrome b5-like heme/steroid binding domain"/>
    <property type="match status" value="1"/>
</dbReference>
<dbReference type="InterPro" id="IPR036400">
    <property type="entry name" value="Cyt_B5-like_heme/steroid_sf"/>
</dbReference>
<dbReference type="InterPro" id="IPR023267">
    <property type="entry name" value="RCMT"/>
</dbReference>
<feature type="domain" description="Cytochrome b5 heme-binding" evidence="7">
    <location>
        <begin position="157"/>
        <end position="214"/>
    </location>
</feature>
<organism evidence="9 10">
    <name type="scientific">Chrysochromulina tobinii</name>
    <dbReference type="NCBI Taxonomy" id="1460289"/>
    <lineage>
        <taxon>Eukaryota</taxon>
        <taxon>Haptista</taxon>
        <taxon>Haptophyta</taxon>
        <taxon>Prymnesiophyceae</taxon>
        <taxon>Prymnesiales</taxon>
        <taxon>Chrysochromulinaceae</taxon>
        <taxon>Chrysochromulina</taxon>
    </lineage>
</organism>
<dbReference type="EMBL" id="JWZX01002631">
    <property type="protein sequence ID" value="KOO28034.1"/>
    <property type="molecule type" value="Genomic_DNA"/>
</dbReference>
<dbReference type="GO" id="GO:0001510">
    <property type="term" value="P:RNA methylation"/>
    <property type="evidence" value="ECO:0007669"/>
    <property type="project" value="InterPro"/>
</dbReference>